<feature type="repeat" description="Solcar" evidence="10">
    <location>
        <begin position="34"/>
        <end position="114"/>
    </location>
</feature>
<feature type="repeat" description="Solcar" evidence="10">
    <location>
        <begin position="216"/>
        <end position="303"/>
    </location>
</feature>
<dbReference type="VEuPathDB" id="VectorBase:BGLB001618"/>
<dbReference type="OrthoDB" id="2139348at2759"/>
<evidence type="ECO:0000256" key="11">
    <source>
        <dbReference type="RuleBase" id="RU000488"/>
    </source>
</evidence>
<protein>
    <recommendedName>
        <fullName evidence="14">Solute carrier family 25 member 51</fullName>
    </recommendedName>
</protein>
<evidence type="ECO:0000256" key="3">
    <source>
        <dbReference type="ARBA" id="ARBA00022448"/>
    </source>
</evidence>
<dbReference type="PANTHER" id="PTHR46131">
    <property type="entry name" value="SD08549P"/>
    <property type="match status" value="1"/>
</dbReference>
<dbReference type="VEuPathDB" id="VectorBase:BGLAX_051335"/>
<evidence type="ECO:0000256" key="1">
    <source>
        <dbReference type="ARBA" id="ARBA00004448"/>
    </source>
</evidence>
<dbReference type="EnsemblMetazoa" id="BGLB001618-RC">
    <property type="protein sequence ID" value="BGLB001618-PC"/>
    <property type="gene ID" value="BGLB001618"/>
</dbReference>
<dbReference type="Proteomes" id="UP000076420">
    <property type="component" value="Unassembled WGS sequence"/>
</dbReference>
<keyword evidence="9 10" id="KW-0472">Membrane</keyword>
<comment type="similarity">
    <text evidence="2 11">Belongs to the mitochondrial carrier (TC 2.A.29) family.</text>
</comment>
<gene>
    <name evidence="12" type="primary">106055538</name>
</gene>
<evidence type="ECO:0000256" key="10">
    <source>
        <dbReference type="PROSITE-ProRule" id="PRU00282"/>
    </source>
</evidence>
<dbReference type="PROSITE" id="PS50920">
    <property type="entry name" value="SOLCAR"/>
    <property type="match status" value="3"/>
</dbReference>
<organism evidence="12 13">
    <name type="scientific">Biomphalaria glabrata</name>
    <name type="common">Bloodfluke planorb</name>
    <name type="synonym">Freshwater snail</name>
    <dbReference type="NCBI Taxonomy" id="6526"/>
    <lineage>
        <taxon>Eukaryota</taxon>
        <taxon>Metazoa</taxon>
        <taxon>Spiralia</taxon>
        <taxon>Lophotrochozoa</taxon>
        <taxon>Mollusca</taxon>
        <taxon>Gastropoda</taxon>
        <taxon>Heterobranchia</taxon>
        <taxon>Euthyneura</taxon>
        <taxon>Panpulmonata</taxon>
        <taxon>Hygrophila</taxon>
        <taxon>Lymnaeoidea</taxon>
        <taxon>Planorbidae</taxon>
        <taxon>Biomphalaria</taxon>
    </lineage>
</organism>
<dbReference type="GO" id="GO:0005743">
    <property type="term" value="C:mitochondrial inner membrane"/>
    <property type="evidence" value="ECO:0007669"/>
    <property type="project" value="UniProtKB-SubCell"/>
</dbReference>
<dbReference type="KEGG" id="bgt:106055538"/>
<dbReference type="EnsemblMetazoa" id="BGLB001618-RD">
    <property type="protein sequence ID" value="BGLB001618-PD"/>
    <property type="gene ID" value="BGLB001618"/>
</dbReference>
<accession>A0A2C9JF03</accession>
<dbReference type="Pfam" id="PF00153">
    <property type="entry name" value="Mito_carr"/>
    <property type="match status" value="3"/>
</dbReference>
<feature type="repeat" description="Solcar" evidence="10">
    <location>
        <begin position="123"/>
        <end position="207"/>
    </location>
</feature>
<dbReference type="GO" id="GO:0051724">
    <property type="term" value="F:NAD transmembrane transporter activity"/>
    <property type="evidence" value="ECO:0007669"/>
    <property type="project" value="TreeGrafter"/>
</dbReference>
<evidence type="ECO:0000313" key="13">
    <source>
        <dbReference type="Proteomes" id="UP000076420"/>
    </source>
</evidence>
<dbReference type="RefSeq" id="XP_013067282.2">
    <property type="nucleotide sequence ID" value="XM_013211828.2"/>
</dbReference>
<keyword evidence="5" id="KW-0677">Repeat</keyword>
<dbReference type="PANTHER" id="PTHR46131:SF1">
    <property type="entry name" value="SD08549P"/>
    <property type="match status" value="1"/>
</dbReference>
<evidence type="ECO:0008006" key="14">
    <source>
        <dbReference type="Google" id="ProtNLM"/>
    </source>
</evidence>
<evidence type="ECO:0000256" key="8">
    <source>
        <dbReference type="ARBA" id="ARBA00023128"/>
    </source>
</evidence>
<dbReference type="SUPFAM" id="SSF103506">
    <property type="entry name" value="Mitochondrial carrier"/>
    <property type="match status" value="1"/>
</dbReference>
<evidence type="ECO:0000256" key="4">
    <source>
        <dbReference type="ARBA" id="ARBA00022692"/>
    </source>
</evidence>
<sequence>MEERMTVDKNAEQASYSQVPLPVPQTGLLLPTGQHRDREFICGWGAAFINICITFPINKTIFRQQLHGVSITQALQQLRSDGVQYLYRGLLPPLLQKTSSLSIMFGGYYMSQDFLQVRLPSLSVYVNHTIAAMTAGTLEAVLNPFERVQTLMQTAKYHNRFSNTLDAFKHLRQYGLKEYYRGLSVIILRNGPSNVAFFLGREWLQKHVPKSNTGTEKMLKDFICGAMLGMLISSVFYPLNVIKTQMQCKLGGPFDGIWVTFKRLWQERNGSMRGIFKGVHLNYMRSFLSWGIINASFEFLMETLYNERHQRPGIR</sequence>
<evidence type="ECO:0000256" key="2">
    <source>
        <dbReference type="ARBA" id="ARBA00006375"/>
    </source>
</evidence>
<evidence type="ECO:0000256" key="9">
    <source>
        <dbReference type="ARBA" id="ARBA00023136"/>
    </source>
</evidence>
<keyword evidence="8" id="KW-0496">Mitochondrion</keyword>
<proteinExistence type="inferred from homology"/>
<dbReference type="EnsemblMetazoa" id="BGLB001618-RB">
    <property type="protein sequence ID" value="BGLB001618-PB"/>
    <property type="gene ID" value="BGLB001618"/>
</dbReference>
<evidence type="ECO:0000256" key="7">
    <source>
        <dbReference type="ARBA" id="ARBA00022989"/>
    </source>
</evidence>
<evidence type="ECO:0000256" key="6">
    <source>
        <dbReference type="ARBA" id="ARBA00022792"/>
    </source>
</evidence>
<dbReference type="InterPro" id="IPR018108">
    <property type="entry name" value="MCP_transmembrane"/>
</dbReference>
<dbReference type="InterPro" id="IPR023395">
    <property type="entry name" value="MCP_dom_sf"/>
</dbReference>
<reference evidence="12" key="1">
    <citation type="submission" date="2020-05" db="UniProtKB">
        <authorList>
            <consortium name="EnsemblMetazoa"/>
        </authorList>
    </citation>
    <scope>IDENTIFICATION</scope>
    <source>
        <strain evidence="12">BB02</strain>
    </source>
</reference>
<dbReference type="STRING" id="6526.A0A2C9JF03"/>
<dbReference type="AlphaFoldDB" id="A0A2C9JF03"/>
<comment type="subcellular location">
    <subcellularLocation>
        <location evidence="1">Mitochondrion inner membrane</location>
        <topology evidence="1">Multi-pass membrane protein</topology>
    </subcellularLocation>
</comment>
<dbReference type="InterPro" id="IPR052465">
    <property type="entry name" value="Mito_NAD+_Carrier"/>
</dbReference>
<keyword evidence="7" id="KW-1133">Transmembrane helix</keyword>
<evidence type="ECO:0000313" key="12">
    <source>
        <dbReference type="EnsemblMetazoa" id="BGLB001618-PD"/>
    </source>
</evidence>
<keyword evidence="6" id="KW-0999">Mitochondrion inner membrane</keyword>
<keyword evidence="4 10" id="KW-0812">Transmembrane</keyword>
<name>A0A2C9JF03_BIOGL</name>
<dbReference type="RefSeq" id="XP_013067281.2">
    <property type="nucleotide sequence ID" value="XM_013211827.2"/>
</dbReference>
<keyword evidence="3 11" id="KW-0813">Transport</keyword>
<evidence type="ECO:0000256" key="5">
    <source>
        <dbReference type="ARBA" id="ARBA00022737"/>
    </source>
</evidence>
<dbReference type="Gene3D" id="1.50.40.10">
    <property type="entry name" value="Mitochondrial carrier domain"/>
    <property type="match status" value="1"/>
</dbReference>